<dbReference type="InterPro" id="IPR023214">
    <property type="entry name" value="HAD_sf"/>
</dbReference>
<keyword evidence="1" id="KW-0378">Hydrolase</keyword>
<dbReference type="Proteomes" id="UP000071561">
    <property type="component" value="Chromosome"/>
</dbReference>
<dbReference type="InterPro" id="IPR050155">
    <property type="entry name" value="HAD-like_hydrolase_sf"/>
</dbReference>
<dbReference type="GO" id="GO:0005829">
    <property type="term" value="C:cytosol"/>
    <property type="evidence" value="ECO:0007669"/>
    <property type="project" value="TreeGrafter"/>
</dbReference>
<dbReference type="SFLD" id="SFLDG01129">
    <property type="entry name" value="C1.5:_HAD__Beta-PGM__Phosphata"/>
    <property type="match status" value="1"/>
</dbReference>
<dbReference type="AlphaFoldDB" id="A0A127VK00"/>
<dbReference type="EMBL" id="CP014504">
    <property type="protein sequence ID" value="AMQ01637.1"/>
    <property type="molecule type" value="Genomic_DNA"/>
</dbReference>
<dbReference type="Gene3D" id="3.40.50.1000">
    <property type="entry name" value="HAD superfamily/HAD-like"/>
    <property type="match status" value="1"/>
</dbReference>
<dbReference type="GO" id="GO:0008967">
    <property type="term" value="F:phosphoglycolate phosphatase activity"/>
    <property type="evidence" value="ECO:0007669"/>
    <property type="project" value="TreeGrafter"/>
</dbReference>
<dbReference type="PANTHER" id="PTHR43434:SF19">
    <property type="entry name" value="PHOSPHONOACETALDEHYDE HYDROLASE"/>
    <property type="match status" value="1"/>
</dbReference>
<accession>A0A127VK00</accession>
<dbReference type="InterPro" id="IPR023198">
    <property type="entry name" value="PGP-like_dom2"/>
</dbReference>
<organism evidence="1 2">
    <name type="scientific">Pedobacter cryoconitis</name>
    <dbReference type="NCBI Taxonomy" id="188932"/>
    <lineage>
        <taxon>Bacteria</taxon>
        <taxon>Pseudomonadati</taxon>
        <taxon>Bacteroidota</taxon>
        <taxon>Sphingobacteriia</taxon>
        <taxon>Sphingobacteriales</taxon>
        <taxon>Sphingobacteriaceae</taxon>
        <taxon>Pedobacter</taxon>
    </lineage>
</organism>
<dbReference type="Pfam" id="PF13419">
    <property type="entry name" value="HAD_2"/>
    <property type="match status" value="1"/>
</dbReference>
<dbReference type="SFLD" id="SFLDS00003">
    <property type="entry name" value="Haloacid_Dehalogenase"/>
    <property type="match status" value="1"/>
</dbReference>
<dbReference type="PANTHER" id="PTHR43434">
    <property type="entry name" value="PHOSPHOGLYCOLATE PHOSPHATASE"/>
    <property type="match status" value="1"/>
</dbReference>
<proteinExistence type="predicted"/>
<dbReference type="PATRIC" id="fig|188932.3.peg.4987"/>
<dbReference type="OrthoDB" id="5504491at2"/>
<keyword evidence="2" id="KW-1185">Reference proteome</keyword>
<dbReference type="InterPro" id="IPR041492">
    <property type="entry name" value="HAD_2"/>
</dbReference>
<protein>
    <submittedName>
        <fullName evidence="1">Putative phosphonatase-like hydrolase</fullName>
    </submittedName>
</protein>
<dbReference type="GO" id="GO:0006281">
    <property type="term" value="P:DNA repair"/>
    <property type="evidence" value="ECO:0007669"/>
    <property type="project" value="TreeGrafter"/>
</dbReference>
<dbReference type="KEGG" id="pcm:AY601_4815"/>
<gene>
    <name evidence="1" type="ORF">AY601_4815</name>
</gene>
<name>A0A127VK00_9SPHI</name>
<dbReference type="SUPFAM" id="SSF56784">
    <property type="entry name" value="HAD-like"/>
    <property type="match status" value="1"/>
</dbReference>
<dbReference type="RefSeq" id="WP_068406136.1">
    <property type="nucleotide sequence ID" value="NZ_CP014504.1"/>
</dbReference>
<reference evidence="1 2" key="1">
    <citation type="submission" date="2016-03" db="EMBL/GenBank/DDBJ databases">
        <title>Complete genome sequence of Pedobacter cryoconitis PAMC 27485.</title>
        <authorList>
            <person name="Lee J."/>
            <person name="Kim O.-S."/>
        </authorList>
    </citation>
    <scope>NUCLEOTIDE SEQUENCE [LARGE SCALE GENOMIC DNA]</scope>
    <source>
        <strain evidence="1 2">PAMC 27485</strain>
    </source>
</reference>
<evidence type="ECO:0000313" key="1">
    <source>
        <dbReference type="EMBL" id="AMQ01637.1"/>
    </source>
</evidence>
<sequence length="226" mass="25474">MSIKLVVFDMAGTTVSDENYVALSFQQAMKKQGYEVELKDVNPLMGYEKPVAIQMMLQKCETDVQKINTAIITQIHADFVNIMLEFYTRSNEIKPLPNVENTFEQLRNMGIKIGLDTGFSRNIAELIISRLNWEDKIDIMVASDDVKNGRPYPDMIHKMKMDLNILPTDGVIKIGDTEVDINEGLNADCNYVIGITTGAFTRAELEPHHPTHIIDDISELIAIIKA</sequence>
<dbReference type="InterPro" id="IPR036412">
    <property type="entry name" value="HAD-like_sf"/>
</dbReference>
<dbReference type="Gene3D" id="1.10.150.240">
    <property type="entry name" value="Putative phosphatase, domain 2"/>
    <property type="match status" value="1"/>
</dbReference>
<dbReference type="SFLD" id="SFLDG01135">
    <property type="entry name" value="C1.5.6:_HAD__Beta-PGM__Phospha"/>
    <property type="match status" value="1"/>
</dbReference>
<evidence type="ECO:0000313" key="2">
    <source>
        <dbReference type="Proteomes" id="UP000071561"/>
    </source>
</evidence>